<dbReference type="AlphaFoldDB" id="D3AFQ5"/>
<protein>
    <submittedName>
        <fullName evidence="1">Uncharacterized protein</fullName>
    </submittedName>
</protein>
<organism evidence="1 2">
    <name type="scientific">Hungatella hathewayi DSM 13479</name>
    <dbReference type="NCBI Taxonomy" id="566550"/>
    <lineage>
        <taxon>Bacteria</taxon>
        <taxon>Bacillati</taxon>
        <taxon>Bacillota</taxon>
        <taxon>Clostridia</taxon>
        <taxon>Lachnospirales</taxon>
        <taxon>Lachnospiraceae</taxon>
        <taxon>Hungatella</taxon>
    </lineage>
</organism>
<evidence type="ECO:0000313" key="2">
    <source>
        <dbReference type="Proteomes" id="UP000004968"/>
    </source>
</evidence>
<dbReference type="HOGENOM" id="CLU_3099645_0_0_9"/>
<gene>
    <name evidence="1" type="ORF">CLOSTHATH_02440</name>
</gene>
<dbReference type="EMBL" id="ACIO01000190">
    <property type="protein sequence ID" value="EFC99346.1"/>
    <property type="molecule type" value="Genomic_DNA"/>
</dbReference>
<proteinExistence type="predicted"/>
<sequence>MRDRRPDQEAAGTAYTAQGSHVRMISLRRPAWHTVRRFFLYQGGSGLNDSV</sequence>
<name>D3AFQ5_9FIRM</name>
<accession>D3AFQ5</accession>
<dbReference type="Proteomes" id="UP000004968">
    <property type="component" value="Unassembled WGS sequence"/>
</dbReference>
<reference evidence="1 2" key="1">
    <citation type="submission" date="2010-01" db="EMBL/GenBank/DDBJ databases">
        <authorList>
            <person name="Weinstock G."/>
            <person name="Sodergren E."/>
            <person name="Clifton S."/>
            <person name="Fulton L."/>
            <person name="Fulton B."/>
            <person name="Courtney L."/>
            <person name="Fronick C."/>
            <person name="Harrison M."/>
            <person name="Strong C."/>
            <person name="Farmer C."/>
            <person name="Delahaunty K."/>
            <person name="Markovic C."/>
            <person name="Hall O."/>
            <person name="Minx P."/>
            <person name="Tomlinson C."/>
            <person name="Mitreva M."/>
            <person name="Nelson J."/>
            <person name="Hou S."/>
            <person name="Wollam A."/>
            <person name="Pepin K.H."/>
            <person name="Johnson M."/>
            <person name="Bhonagiri V."/>
            <person name="Nash W.E."/>
            <person name="Warren W."/>
            <person name="Chinwalla A."/>
            <person name="Mardis E.R."/>
            <person name="Wilson R.K."/>
        </authorList>
    </citation>
    <scope>NUCLEOTIDE SEQUENCE [LARGE SCALE GENOMIC DNA]</scope>
    <source>
        <strain evidence="1 2">DSM 13479</strain>
    </source>
</reference>
<evidence type="ECO:0000313" key="1">
    <source>
        <dbReference type="EMBL" id="EFC99346.1"/>
    </source>
</evidence>
<comment type="caution">
    <text evidence="1">The sequence shown here is derived from an EMBL/GenBank/DDBJ whole genome shotgun (WGS) entry which is preliminary data.</text>
</comment>